<name>A0A382RFY2_9ZZZZ</name>
<sequence length="25" mass="2831">KKNDRILVTGSFEIVGPAKKWLDSE</sequence>
<gene>
    <name evidence="1" type="ORF">METZ01_LOCUS349447</name>
</gene>
<organism evidence="1">
    <name type="scientific">marine metagenome</name>
    <dbReference type="NCBI Taxonomy" id="408172"/>
    <lineage>
        <taxon>unclassified sequences</taxon>
        <taxon>metagenomes</taxon>
        <taxon>ecological metagenomes</taxon>
    </lineage>
</organism>
<protein>
    <submittedName>
        <fullName evidence="1">Uncharacterized protein</fullName>
    </submittedName>
</protein>
<feature type="non-terminal residue" evidence="1">
    <location>
        <position position="1"/>
    </location>
</feature>
<dbReference type="AlphaFoldDB" id="A0A382RFY2"/>
<evidence type="ECO:0000313" key="1">
    <source>
        <dbReference type="EMBL" id="SVC96593.1"/>
    </source>
</evidence>
<proteinExistence type="predicted"/>
<dbReference type="EMBL" id="UINC01121435">
    <property type="protein sequence ID" value="SVC96593.1"/>
    <property type="molecule type" value="Genomic_DNA"/>
</dbReference>
<accession>A0A382RFY2</accession>
<reference evidence="1" key="1">
    <citation type="submission" date="2018-05" db="EMBL/GenBank/DDBJ databases">
        <authorList>
            <person name="Lanie J.A."/>
            <person name="Ng W.-L."/>
            <person name="Kazmierczak K.M."/>
            <person name="Andrzejewski T.M."/>
            <person name="Davidsen T.M."/>
            <person name="Wayne K.J."/>
            <person name="Tettelin H."/>
            <person name="Glass J.I."/>
            <person name="Rusch D."/>
            <person name="Podicherti R."/>
            <person name="Tsui H.-C.T."/>
            <person name="Winkler M.E."/>
        </authorList>
    </citation>
    <scope>NUCLEOTIDE SEQUENCE</scope>
</reference>